<feature type="domain" description="Fibronectin type-III" evidence="2">
    <location>
        <begin position="502"/>
        <end position="597"/>
    </location>
</feature>
<evidence type="ECO:0000313" key="4">
    <source>
        <dbReference type="Proteomes" id="UP000664417"/>
    </source>
</evidence>
<gene>
    <name evidence="3" type="ORF">J3U88_23055</name>
</gene>
<protein>
    <recommendedName>
        <fullName evidence="2">Fibronectin type-III domain-containing protein</fullName>
    </recommendedName>
</protein>
<dbReference type="InterPro" id="IPR003961">
    <property type="entry name" value="FN3_dom"/>
</dbReference>
<comment type="caution">
    <text evidence="3">The sequence shown here is derived from an EMBL/GenBank/DDBJ whole genome shotgun (WGS) entry which is preliminary data.</text>
</comment>
<dbReference type="AlphaFoldDB" id="A0A8J7QCR9"/>
<dbReference type="RefSeq" id="WP_207861354.1">
    <property type="nucleotide sequence ID" value="NZ_JAFREP010000024.1"/>
</dbReference>
<reference evidence="3" key="1">
    <citation type="submission" date="2021-03" db="EMBL/GenBank/DDBJ databases">
        <authorList>
            <person name="Wang G."/>
        </authorList>
    </citation>
    <scope>NUCLEOTIDE SEQUENCE</scope>
    <source>
        <strain evidence="3">KCTC 12899</strain>
    </source>
</reference>
<evidence type="ECO:0000313" key="3">
    <source>
        <dbReference type="EMBL" id="MBO1321379.1"/>
    </source>
</evidence>
<evidence type="ECO:0000259" key="2">
    <source>
        <dbReference type="PROSITE" id="PS50853"/>
    </source>
</evidence>
<sequence length="1079" mass="111229">MTTITVKCTKGGVTPSFNVSYYNDISNSSEPALFTSAGVAVPGSGGSESCLTNSDVTLPWNTASGTKLDPSTTYIMRLQQANGGGGVDSNHVNVIYNPPSIVSALFDGTNVTVSWTPPCSAPAPSSTKFQLENAVGNSQWPETGDTGTFTFSVNDNMLSDTQYTIKAVGLSEDCTGVWSEAFSVSNLVGTGSKTGPGQPGQPGQPISPQGPVLSGLEVTACSESQLSVTARTPELQGGDGTTEYVAVVLCEGFKVAVSDPVMIGSQPLVHDQRRVPFVLNGSFDPARRYRLALAESTGTGDDQAIGVPGLPMELLLGSPGRVSIETAWVATDLHVFARVTPPAGPWPSTGAVIRLNDADGNPLTDTESGGSGFYQTTVLADAAAGTAYTLCAASARGADIGPPGDPRAILSSVPTATAVSVEGPRLTASWDAVADTGAEGYRLTAAGEGFAPIDGESPGTAGFLLAPAGRSWDELGSVSLALQAVGHETRGPAAVVAPITAAPARAKATWTATGAGCTLSWEALTGVTNLGYAVEISQGRALLHQADTTDARYTVPDGILNAGGDLHFRVRATGGSDVTLTGPWNTPTPIPIGTPGALSVHYDGRTLAVRFAPVPTATGYRMVLVKNGAEQGEPWYRSEPFAITTSPKVADTTLVVQAVLPGGLGPARAQAVFRAGWYPGMATDNNVSIPWLNPAVAADQSAHTITLGLPNLFAQAPANPLPQNGPFTLAAVDSQRHPRYSYSLTLACDGTPNPWTFTGEAIRADLFGTFKDFLTALETAGATPFGVQTVRAAVARAMPQTFAETLLYTHGFSGDDGCVDLTPGLVLRAEQAAYQTLGRATPNQEYLNGFVPSAVAEYAISHINAAPGGFTALDAFIGWLVSQGGTAVTAPPLNDGRQAGAGGLIDSGALAMRQPFLRLLFPQNFPGDEAANSGSPRPGDNTLILAAAKLSLLDSATKTIRGGGDIPDGVGALYFRGRATLTPAIRVTLGGAPMTVSLGTTVAGLLATRAMNPPDLALPLTGLRMERGVQSALLNYPDRYDVGAANPVRLDWVPATHAAYSSLPLLAGDLLDLGRGGSR</sequence>
<evidence type="ECO:0000256" key="1">
    <source>
        <dbReference type="SAM" id="MobiDB-lite"/>
    </source>
</evidence>
<name>A0A8J7QCR9_9BACT</name>
<feature type="domain" description="Fibronectin type-III" evidence="2">
    <location>
        <begin position="98"/>
        <end position="190"/>
    </location>
</feature>
<dbReference type="PROSITE" id="PS50853">
    <property type="entry name" value="FN3"/>
    <property type="match status" value="2"/>
</dbReference>
<proteinExistence type="predicted"/>
<keyword evidence="4" id="KW-1185">Reference proteome</keyword>
<dbReference type="EMBL" id="JAFREP010000024">
    <property type="protein sequence ID" value="MBO1321379.1"/>
    <property type="molecule type" value="Genomic_DNA"/>
</dbReference>
<dbReference type="SUPFAM" id="SSF49265">
    <property type="entry name" value="Fibronectin type III"/>
    <property type="match status" value="1"/>
</dbReference>
<feature type="compositionally biased region" description="Low complexity" evidence="1">
    <location>
        <begin position="201"/>
        <end position="211"/>
    </location>
</feature>
<accession>A0A8J7QCR9</accession>
<dbReference type="Proteomes" id="UP000664417">
    <property type="component" value="Unassembled WGS sequence"/>
</dbReference>
<dbReference type="InterPro" id="IPR036116">
    <property type="entry name" value="FN3_sf"/>
</dbReference>
<organism evidence="3 4">
    <name type="scientific">Acanthopleuribacter pedis</name>
    <dbReference type="NCBI Taxonomy" id="442870"/>
    <lineage>
        <taxon>Bacteria</taxon>
        <taxon>Pseudomonadati</taxon>
        <taxon>Acidobacteriota</taxon>
        <taxon>Holophagae</taxon>
        <taxon>Acanthopleuribacterales</taxon>
        <taxon>Acanthopleuribacteraceae</taxon>
        <taxon>Acanthopleuribacter</taxon>
    </lineage>
</organism>
<feature type="region of interest" description="Disordered" evidence="1">
    <location>
        <begin position="189"/>
        <end position="213"/>
    </location>
</feature>